<dbReference type="SUPFAM" id="SSF48371">
    <property type="entry name" value="ARM repeat"/>
    <property type="match status" value="1"/>
</dbReference>
<keyword evidence="6" id="KW-0539">Nucleus</keyword>
<dbReference type="InterPro" id="IPR024613">
    <property type="entry name" value="Huntingtin_N_HEAT_rpt-2"/>
</dbReference>
<evidence type="ECO:0000256" key="3">
    <source>
        <dbReference type="ARBA" id="ARBA00004496"/>
    </source>
</evidence>
<feature type="compositionally biased region" description="Polar residues" evidence="8">
    <location>
        <begin position="413"/>
        <end position="436"/>
    </location>
</feature>
<comment type="similarity">
    <text evidence="4">Belongs to the huntingtin family.</text>
</comment>
<keyword evidence="5" id="KW-0963">Cytoplasm</keyword>
<name>A0A4Z2B2F5_9TELE</name>
<dbReference type="InterPro" id="IPR021133">
    <property type="entry name" value="HEAT_type_2"/>
</dbReference>
<feature type="region of interest" description="Disordered" evidence="8">
    <location>
        <begin position="542"/>
        <end position="607"/>
    </location>
</feature>
<dbReference type="Pfam" id="PF20926">
    <property type="entry name" value="Htt_N-HEAT_1"/>
    <property type="match status" value="1"/>
</dbReference>
<dbReference type="Proteomes" id="UP000516260">
    <property type="component" value="Chromosome 8"/>
</dbReference>
<reference evidence="9 10" key="1">
    <citation type="submission" date="2019-04" db="EMBL/GenBank/DDBJ databases">
        <title>The sequence and de novo assembly of Takifugu bimaculatus genome using PacBio and Hi-C technologies.</title>
        <authorList>
            <person name="Xu P."/>
            <person name="Liu B."/>
            <person name="Zhou Z."/>
        </authorList>
    </citation>
    <scope>NUCLEOTIDE SEQUENCE [LARGE SCALE GENOMIC DNA]</scope>
    <source>
        <strain evidence="9">TB-2018</strain>
        <tissue evidence="9">Muscle</tissue>
    </source>
</reference>
<dbReference type="InterPro" id="IPR011989">
    <property type="entry name" value="ARM-like"/>
</dbReference>
<dbReference type="Gene3D" id="1.25.10.10">
    <property type="entry name" value="Leucine-rich Repeat Variant"/>
    <property type="match status" value="2"/>
</dbReference>
<feature type="compositionally biased region" description="Polar residues" evidence="8">
    <location>
        <begin position="460"/>
        <end position="471"/>
    </location>
</feature>
<dbReference type="PROSITE" id="PS50077">
    <property type="entry name" value="HEAT_REPEAT"/>
    <property type="match status" value="1"/>
</dbReference>
<dbReference type="GO" id="GO:0005737">
    <property type="term" value="C:cytoplasm"/>
    <property type="evidence" value="ECO:0007669"/>
    <property type="project" value="UniProtKB-SubCell"/>
</dbReference>
<evidence type="ECO:0000256" key="5">
    <source>
        <dbReference type="ARBA" id="ARBA00022490"/>
    </source>
</evidence>
<evidence type="ECO:0000256" key="4">
    <source>
        <dbReference type="ARBA" id="ARBA00007153"/>
    </source>
</evidence>
<accession>A0A4Z2B2F5</accession>
<dbReference type="InterPro" id="IPR048411">
    <property type="entry name" value="Htt_N_HEAT_rpt-1"/>
</dbReference>
<feature type="compositionally biased region" description="Polar residues" evidence="8">
    <location>
        <begin position="501"/>
        <end position="510"/>
    </location>
</feature>
<feature type="region of interest" description="Disordered" evidence="8">
    <location>
        <begin position="14"/>
        <end position="35"/>
    </location>
</feature>
<evidence type="ECO:0000256" key="2">
    <source>
        <dbReference type="ARBA" id="ARBA00004123"/>
    </source>
</evidence>
<feature type="compositionally biased region" description="Basic and acidic residues" evidence="8">
    <location>
        <begin position="26"/>
        <end position="35"/>
    </location>
</feature>
<dbReference type="InterPro" id="IPR000091">
    <property type="entry name" value="Huntingtin"/>
</dbReference>
<dbReference type="PANTHER" id="PTHR10170">
    <property type="entry name" value="HUNTINGTON DISEASE PROTEIN"/>
    <property type="match status" value="1"/>
</dbReference>
<dbReference type="AlphaFoldDB" id="A0A4Z2B2F5"/>
<feature type="compositionally biased region" description="Low complexity" evidence="8">
    <location>
        <begin position="949"/>
        <end position="983"/>
    </location>
</feature>
<feature type="compositionally biased region" description="Basic and acidic residues" evidence="8">
    <location>
        <begin position="587"/>
        <end position="606"/>
    </location>
</feature>
<dbReference type="PRINTS" id="PR00375">
    <property type="entry name" value="HUNTINGTIN"/>
</dbReference>
<evidence type="ECO:0008006" key="11">
    <source>
        <dbReference type="Google" id="ProtNLM"/>
    </source>
</evidence>
<feature type="repeat" description="HEAT" evidence="7">
    <location>
        <begin position="805"/>
        <end position="835"/>
    </location>
</feature>
<keyword evidence="10" id="KW-1185">Reference proteome</keyword>
<evidence type="ECO:0000256" key="6">
    <source>
        <dbReference type="ARBA" id="ARBA00023242"/>
    </source>
</evidence>
<feature type="region of interest" description="Disordered" evidence="8">
    <location>
        <begin position="949"/>
        <end position="988"/>
    </location>
</feature>
<evidence type="ECO:0000256" key="7">
    <source>
        <dbReference type="PROSITE-ProRule" id="PRU00103"/>
    </source>
</evidence>
<evidence type="ECO:0000313" key="10">
    <source>
        <dbReference type="Proteomes" id="UP000516260"/>
    </source>
</evidence>
<dbReference type="InterPro" id="IPR016024">
    <property type="entry name" value="ARM-type_fold"/>
</dbReference>
<dbReference type="GO" id="GO:0005634">
    <property type="term" value="C:nucleus"/>
    <property type="evidence" value="ECO:0007669"/>
    <property type="project" value="UniProtKB-SubCell"/>
</dbReference>
<dbReference type="InterPro" id="IPR028426">
    <property type="entry name" value="Huntingtin_fam"/>
</dbReference>
<dbReference type="FunFam" id="1.25.10.10:FF:000356">
    <property type="entry name" value="Putative huntingtin"/>
    <property type="match status" value="1"/>
</dbReference>
<organism evidence="9 10">
    <name type="scientific">Takifugu bimaculatus</name>
    <dbReference type="NCBI Taxonomy" id="433685"/>
    <lineage>
        <taxon>Eukaryota</taxon>
        <taxon>Metazoa</taxon>
        <taxon>Chordata</taxon>
        <taxon>Craniata</taxon>
        <taxon>Vertebrata</taxon>
        <taxon>Euteleostomi</taxon>
        <taxon>Actinopterygii</taxon>
        <taxon>Neopterygii</taxon>
        <taxon>Teleostei</taxon>
        <taxon>Neoteleostei</taxon>
        <taxon>Acanthomorphata</taxon>
        <taxon>Eupercaria</taxon>
        <taxon>Tetraodontiformes</taxon>
        <taxon>Tetradontoidea</taxon>
        <taxon>Tetraodontidae</taxon>
        <taxon>Takifugu</taxon>
    </lineage>
</organism>
<feature type="region of interest" description="Disordered" evidence="8">
    <location>
        <begin position="413"/>
        <end position="515"/>
    </location>
</feature>
<gene>
    <name evidence="9" type="ORF">fugu_008270</name>
</gene>
<comment type="caution">
    <text evidence="9">The sequence shown here is derived from an EMBL/GenBank/DDBJ whole genome shotgun (WGS) entry which is preliminary data.</text>
</comment>
<evidence type="ECO:0000313" key="9">
    <source>
        <dbReference type="EMBL" id="TNM85999.1"/>
    </source>
</evidence>
<evidence type="ECO:0000256" key="1">
    <source>
        <dbReference type="ARBA" id="ARBA00002907"/>
    </source>
</evidence>
<sequence>MEKLMKAFESLKSFQQQQGPPTAEEIVQRQKKEQATTKKDRVSHCLTICENIVAQSLRTSPEFQKLLGIAMEMFLLCSDDSESDVRMVADECLNRIIKALMDSNLPRLQLELYKEIKKNGASRSLRAALWRFAELAHLIRPQKCRPYLVNLLPCLTRITKRQEETIQETLAAAMPKIMAALGHFANDGEIKMLLKSFVANLKSSSPTIRRTAASSAVSVCQHSRRTSYFYTWLLNVLLGLLVPVDEEHHSHLILGVLLTLRYLMPLLQQQVNTISLKGSFGVMQKEADVQPAPEQLLQVYELTLHYTQHWDHNVVTAALELLQQTLRTPPPELLHVLITAGSIQHASVFRQDIESRARSGSILELIGKMLSGEEDALEDDPEKTDVTTGYFTAVGAVVGADNSSAAQVDIITQQPRSSQHTIQPGDSVDLSASSEQGGRGGGASASDTPESPNDEEDMLSRSSSCGANITPETGEDATPENPAQEGRPVGGSGAYDHSLPPSDSSQTTTEGPDLAVTPSDVAELVLDGSESQYSGMQIGTLQDEEDEGTATSSQEDPPDPFLRSALALSKPHLFESRGHNRQGSDSSVDRFIPKDEPPEPEPDNKMSRIKGAIGHYTDRGAEPVVHCVRLLSASFLLTGQRNEQQYISDVLGFIDHGDPQIRGATAILCAAIIQAALSKMRYNIHSWLASVQSKTGNPLSLVDLVPLLQKALKDESSVTCKMACSAVRHCIMSLCGSTLSELGLRLLVDLFALKDSSYWLVRTELLETLAEMDFRLVNFLERKSEALHKGDHHYTGRLRLQERVLNDVVIQLLGDDDPRVRHVAASAVSRLVSRLFFDCDQGQADPVVAIARDQSSVYLQLLMHETQPPSQLTVSTITRTYRGFNLSNNVADVTVENNLSRVVTAVSHAFTSSTSRALTFGCCEALCLLAVHFPICTWTTGWHCGHISSQSSFSSRSSVGRSRGRTLSVSQSGSTPASSTTSSAVDPERRTLTVGTANMVLSLLSSAWFPLDLSAHQDALLLCGNLLAGG</sequence>
<dbReference type="EMBL" id="SWLE01000021">
    <property type="protein sequence ID" value="TNM85999.1"/>
    <property type="molecule type" value="Genomic_DNA"/>
</dbReference>
<comment type="function">
    <text evidence="1">May play a role in microtubule-mediated transport or vesicle function.</text>
</comment>
<protein>
    <recommendedName>
        <fullName evidence="11">Huntingtin</fullName>
    </recommendedName>
</protein>
<dbReference type="PANTHER" id="PTHR10170:SF10">
    <property type="entry name" value="HUNTINGTIN"/>
    <property type="match status" value="1"/>
</dbReference>
<proteinExistence type="inferred from homology"/>
<evidence type="ECO:0000256" key="8">
    <source>
        <dbReference type="SAM" id="MobiDB-lite"/>
    </source>
</evidence>
<comment type="subcellular location">
    <subcellularLocation>
        <location evidence="3">Cytoplasm</location>
    </subcellularLocation>
    <subcellularLocation>
        <location evidence="2">Nucleus</location>
    </subcellularLocation>
</comment>
<dbReference type="Pfam" id="PF12372">
    <property type="entry name" value="Htt_N-HEAT"/>
    <property type="match status" value="1"/>
</dbReference>